<keyword evidence="5 9" id="KW-0067">ATP-binding</keyword>
<evidence type="ECO:0000256" key="11">
    <source>
        <dbReference type="SAM" id="MobiDB-lite"/>
    </source>
</evidence>
<dbReference type="EMBL" id="MFBT01000003">
    <property type="protein sequence ID" value="OGE00265.1"/>
    <property type="molecule type" value="Genomic_DNA"/>
</dbReference>
<evidence type="ECO:0000313" key="15">
    <source>
        <dbReference type="EMBL" id="OGE00265.1"/>
    </source>
</evidence>
<dbReference type="SUPFAM" id="SSF52374">
    <property type="entry name" value="Nucleotidylyl transferase"/>
    <property type="match status" value="1"/>
</dbReference>
<evidence type="ECO:0000256" key="5">
    <source>
        <dbReference type="ARBA" id="ARBA00022840"/>
    </source>
</evidence>
<accession>A0A1F5H8A0</accession>
<feature type="binding site" evidence="9">
    <location>
        <position position="626"/>
    </location>
    <ligand>
        <name>ATP</name>
        <dbReference type="ChEBI" id="CHEBI:30616"/>
    </ligand>
</feature>
<evidence type="ECO:0000256" key="6">
    <source>
        <dbReference type="ARBA" id="ARBA00022917"/>
    </source>
</evidence>
<evidence type="ECO:0000256" key="1">
    <source>
        <dbReference type="ARBA" id="ARBA00005594"/>
    </source>
</evidence>
<feature type="domain" description="Aminoacyl-tRNA synthetase class Ia" evidence="12">
    <location>
        <begin position="530"/>
        <end position="651"/>
    </location>
</feature>
<dbReference type="PANTHER" id="PTHR43740">
    <property type="entry name" value="LEUCYL-TRNA SYNTHETASE"/>
    <property type="match status" value="1"/>
</dbReference>
<feature type="region of interest" description="Disordered" evidence="11">
    <location>
        <begin position="742"/>
        <end position="772"/>
    </location>
</feature>
<dbReference type="Gene3D" id="3.90.740.10">
    <property type="entry name" value="Valyl/Leucyl/Isoleucyl-tRNA synthetase, editing domain"/>
    <property type="match status" value="1"/>
</dbReference>
<dbReference type="GO" id="GO:0004823">
    <property type="term" value="F:leucine-tRNA ligase activity"/>
    <property type="evidence" value="ECO:0007669"/>
    <property type="project" value="UniProtKB-UniRule"/>
</dbReference>
<dbReference type="InterPro" id="IPR013155">
    <property type="entry name" value="M/V/L/I-tRNA-synth_anticd-bd"/>
</dbReference>
<organism evidence="15 16">
    <name type="scientific">Candidatus Curtissbacteria bacterium RIFCSPLOWO2_01_FULL_42_50</name>
    <dbReference type="NCBI Taxonomy" id="1797730"/>
    <lineage>
        <taxon>Bacteria</taxon>
        <taxon>Candidatus Curtissiibacteriota</taxon>
    </lineage>
</organism>
<dbReference type="HAMAP" id="MF_00049_B">
    <property type="entry name" value="Leu_tRNA_synth_B"/>
    <property type="match status" value="1"/>
</dbReference>
<dbReference type="GO" id="GO:0002161">
    <property type="term" value="F:aminoacyl-tRNA deacylase activity"/>
    <property type="evidence" value="ECO:0007669"/>
    <property type="project" value="InterPro"/>
</dbReference>
<dbReference type="InterPro" id="IPR002300">
    <property type="entry name" value="aa-tRNA-synth_Ia"/>
</dbReference>
<feature type="short sequence motif" description="'KMSKS' region" evidence="9">
    <location>
        <begin position="623"/>
        <end position="627"/>
    </location>
</feature>
<name>A0A1F5H8A0_9BACT</name>
<evidence type="ECO:0000256" key="7">
    <source>
        <dbReference type="ARBA" id="ARBA00023146"/>
    </source>
</evidence>
<evidence type="ECO:0000256" key="3">
    <source>
        <dbReference type="ARBA" id="ARBA00022598"/>
    </source>
</evidence>
<dbReference type="SUPFAM" id="SSF47323">
    <property type="entry name" value="Anticodon-binding domain of a subclass of class I aminoacyl-tRNA synthetases"/>
    <property type="match status" value="1"/>
</dbReference>
<feature type="compositionally biased region" description="Polar residues" evidence="11">
    <location>
        <begin position="815"/>
        <end position="827"/>
    </location>
</feature>
<keyword evidence="4 9" id="KW-0547">Nucleotide-binding</keyword>
<dbReference type="Pfam" id="PF00133">
    <property type="entry name" value="tRNA-synt_1"/>
    <property type="match status" value="2"/>
</dbReference>
<dbReference type="AlphaFoldDB" id="A0A1F5H8A0"/>
<comment type="subcellular location">
    <subcellularLocation>
        <location evidence="9">Cytoplasm</location>
    </subcellularLocation>
</comment>
<evidence type="ECO:0000256" key="2">
    <source>
        <dbReference type="ARBA" id="ARBA00022490"/>
    </source>
</evidence>
<comment type="caution">
    <text evidence="15">The sequence shown here is derived from an EMBL/GenBank/DDBJ whole genome shotgun (WGS) entry which is preliminary data.</text>
</comment>
<dbReference type="InterPro" id="IPR009008">
    <property type="entry name" value="Val/Leu/Ile-tRNA-synth_edit"/>
</dbReference>
<evidence type="ECO:0000259" key="14">
    <source>
        <dbReference type="Pfam" id="PF13603"/>
    </source>
</evidence>
<keyword evidence="6 9" id="KW-0648">Protein biosynthesis</keyword>
<dbReference type="Gene3D" id="1.10.730.10">
    <property type="entry name" value="Isoleucyl-tRNA Synthetase, Domain 1"/>
    <property type="match status" value="3"/>
</dbReference>
<dbReference type="Pfam" id="PF13603">
    <property type="entry name" value="tRNA-synt_1_2"/>
    <property type="match status" value="1"/>
</dbReference>
<dbReference type="SUPFAM" id="SSF50677">
    <property type="entry name" value="ValRS/IleRS/LeuRS editing domain"/>
    <property type="match status" value="1"/>
</dbReference>
<evidence type="ECO:0000313" key="16">
    <source>
        <dbReference type="Proteomes" id="UP000177039"/>
    </source>
</evidence>
<dbReference type="CDD" id="cd07958">
    <property type="entry name" value="Anticodon_Ia_Leu_BEm"/>
    <property type="match status" value="1"/>
</dbReference>
<gene>
    <name evidence="9" type="primary">leuS</name>
    <name evidence="15" type="ORF">A3B54_00805</name>
</gene>
<dbReference type="InterPro" id="IPR001412">
    <property type="entry name" value="aa-tRNA-synth_I_CS"/>
</dbReference>
<evidence type="ECO:0000259" key="13">
    <source>
        <dbReference type="Pfam" id="PF08264"/>
    </source>
</evidence>
<comment type="similarity">
    <text evidence="1 9 10">Belongs to the class-I aminoacyl-tRNA synthetase family.</text>
</comment>
<dbReference type="GO" id="GO:0005524">
    <property type="term" value="F:ATP binding"/>
    <property type="evidence" value="ECO:0007669"/>
    <property type="project" value="UniProtKB-UniRule"/>
</dbReference>
<dbReference type="EC" id="6.1.1.4" evidence="9"/>
<evidence type="ECO:0000256" key="10">
    <source>
        <dbReference type="RuleBase" id="RU363035"/>
    </source>
</evidence>
<dbReference type="InterPro" id="IPR014729">
    <property type="entry name" value="Rossmann-like_a/b/a_fold"/>
</dbReference>
<dbReference type="PROSITE" id="PS00178">
    <property type="entry name" value="AA_TRNA_LIGASE_I"/>
    <property type="match status" value="1"/>
</dbReference>
<dbReference type="GO" id="GO:0005829">
    <property type="term" value="C:cytosol"/>
    <property type="evidence" value="ECO:0007669"/>
    <property type="project" value="TreeGrafter"/>
</dbReference>
<reference evidence="15 16" key="1">
    <citation type="journal article" date="2016" name="Nat. Commun.">
        <title>Thousands of microbial genomes shed light on interconnected biogeochemical processes in an aquifer system.</title>
        <authorList>
            <person name="Anantharaman K."/>
            <person name="Brown C.T."/>
            <person name="Hug L.A."/>
            <person name="Sharon I."/>
            <person name="Castelle C.J."/>
            <person name="Probst A.J."/>
            <person name="Thomas B.C."/>
            <person name="Singh A."/>
            <person name="Wilkins M.J."/>
            <person name="Karaoz U."/>
            <person name="Brodie E.L."/>
            <person name="Williams K.H."/>
            <person name="Hubbard S.S."/>
            <person name="Banfield J.F."/>
        </authorList>
    </citation>
    <scope>NUCLEOTIDE SEQUENCE [LARGE SCALE GENOMIC DNA]</scope>
</reference>
<feature type="domain" description="Leucyl-tRNA synthetase editing" evidence="14">
    <location>
        <begin position="231"/>
        <end position="418"/>
    </location>
</feature>
<sequence>MKKKQFEKPKGKQEYNPTVIEAKWQKLWEETGIFSPNLDRAAKPFYNLMMFPYPSAEGLHVGNMYAFTGSDIYGCYKRMQKYDVFEPIGLDGFGIHSENYALKMGRHPKEQAKISEKNFYRQLRANGNSYDWSRKLETYDPDYYKWTQWIFIQLFKKGLAYRKKALVNFCPQDKTVLADEQVIDGKCERCGTVVEKQELEQWFFRITAYADRLLENLEKLDWSERVKIAQRQWIGRKEGINIAYKIEGSNEEVVCFTTRPDTNFGATFIVIGPEHPLIYKITLKRYLDAVKKYARAAAKKSDKERIPEGRKKTGVFTGSYAINNLNGKRLPIWISDFVLGNVGTGAVVGVPGHDKRDFEFAQAMKLPVIRVVVGVDGDKSEITRIEQVQEEEGTIINSEFLDGMDIHKATHVIMDYLEEKGWGVRQTTYHLRDWLISRQRYWGPPIPMIHCEKCGWQAVPGKDLPVLLPDVRDWKPKGIHSTGLRLRPFGLELMAERGRSDSRSSGQAVESPLASVASFVKTNCPNCGGGAKRETDVSDTFLDSSWYFLRYLSTEITDRAWDKKRSEKWLPVNMYIGGAEHSVLHLLYTRFLSMVFYDLGLVHFEEPFSKFRAHGLLISRGAKMSKSRGNVVVPDAYIEKYGADTLRCYLMFCGRFTQGGDFRDTGIEGMHRFLKRVWRLVSENFKFKISNLKLGEEAEHLMHKTIKRVAEDIESLDYNTAIAALMKWLNFLEERSIARGSEQKANKPGLEDSALERHGTIDKKTKSNVKGQMSTVRTEELEVFLKLLAPFAPHVTEELWQMIRSSVLGRRFSDSGQSIGQSVSGAATKNKPGLEEPYKPGLEAEKERPKIDNWSIHSQPWPKFDPKLAASKQVTLVVQINGKVRDRLPVEAGVSKDEVEKLALASERVQKYLGNRKPQRVVFVADRLINLVI</sequence>
<feature type="compositionally biased region" description="Basic and acidic residues" evidence="11">
    <location>
        <begin position="754"/>
        <end position="765"/>
    </location>
</feature>
<dbReference type="Pfam" id="PF08264">
    <property type="entry name" value="Anticodon_1"/>
    <property type="match status" value="1"/>
</dbReference>
<feature type="region of interest" description="Disordered" evidence="11">
    <location>
        <begin position="815"/>
        <end position="840"/>
    </location>
</feature>
<dbReference type="Gene3D" id="3.40.50.620">
    <property type="entry name" value="HUPs"/>
    <property type="match status" value="2"/>
</dbReference>
<protein>
    <recommendedName>
        <fullName evidence="9">Leucine--tRNA ligase</fullName>
        <ecNumber evidence="9">6.1.1.4</ecNumber>
    </recommendedName>
    <alternativeName>
        <fullName evidence="9">Leucyl-tRNA synthetase</fullName>
        <shortName evidence="9">LeuRS</shortName>
    </alternativeName>
</protein>
<keyword evidence="3 9" id="KW-0436">Ligase</keyword>
<dbReference type="FunFam" id="1.10.730.10:FF:000002">
    <property type="entry name" value="Leucine--tRNA ligase"/>
    <property type="match status" value="1"/>
</dbReference>
<evidence type="ECO:0000256" key="8">
    <source>
        <dbReference type="ARBA" id="ARBA00047469"/>
    </source>
</evidence>
<feature type="domain" description="Aminoacyl-tRNA synthetase class Ia" evidence="12">
    <location>
        <begin position="23"/>
        <end position="226"/>
    </location>
</feature>
<keyword evidence="7 9" id="KW-0030">Aminoacyl-tRNA synthetase</keyword>
<dbReference type="InterPro" id="IPR009080">
    <property type="entry name" value="tRNAsynth_Ia_anticodon-bd"/>
</dbReference>
<dbReference type="GO" id="GO:0006429">
    <property type="term" value="P:leucyl-tRNA aminoacylation"/>
    <property type="evidence" value="ECO:0007669"/>
    <property type="project" value="UniProtKB-UniRule"/>
</dbReference>
<dbReference type="NCBIfam" id="TIGR00396">
    <property type="entry name" value="leuS_bact"/>
    <property type="match status" value="1"/>
</dbReference>
<proteinExistence type="inferred from homology"/>
<dbReference type="InterPro" id="IPR002302">
    <property type="entry name" value="Leu-tRNA-ligase"/>
</dbReference>
<comment type="caution">
    <text evidence="9">Lacks conserved residue(s) required for the propagation of feature annotation.</text>
</comment>
<feature type="domain" description="Methionyl/Valyl/Leucyl/Isoleucyl-tRNA synthetase anticodon-binding" evidence="13">
    <location>
        <begin position="699"/>
        <end position="893"/>
    </location>
</feature>
<evidence type="ECO:0000259" key="12">
    <source>
        <dbReference type="Pfam" id="PF00133"/>
    </source>
</evidence>
<evidence type="ECO:0000256" key="9">
    <source>
        <dbReference type="HAMAP-Rule" id="MF_00049"/>
    </source>
</evidence>
<dbReference type="PANTHER" id="PTHR43740:SF2">
    <property type="entry name" value="LEUCINE--TRNA LIGASE, MITOCHONDRIAL"/>
    <property type="match status" value="1"/>
</dbReference>
<keyword evidence="2 9" id="KW-0963">Cytoplasm</keyword>
<comment type="catalytic activity">
    <reaction evidence="8 9">
        <text>tRNA(Leu) + L-leucine + ATP = L-leucyl-tRNA(Leu) + AMP + diphosphate</text>
        <dbReference type="Rhea" id="RHEA:11688"/>
        <dbReference type="Rhea" id="RHEA-COMP:9613"/>
        <dbReference type="Rhea" id="RHEA-COMP:9622"/>
        <dbReference type="ChEBI" id="CHEBI:30616"/>
        <dbReference type="ChEBI" id="CHEBI:33019"/>
        <dbReference type="ChEBI" id="CHEBI:57427"/>
        <dbReference type="ChEBI" id="CHEBI:78442"/>
        <dbReference type="ChEBI" id="CHEBI:78494"/>
        <dbReference type="ChEBI" id="CHEBI:456215"/>
        <dbReference type="EC" id="6.1.1.4"/>
    </reaction>
</comment>
<dbReference type="Proteomes" id="UP000177039">
    <property type="component" value="Unassembled WGS sequence"/>
</dbReference>
<dbReference type="PRINTS" id="PR00985">
    <property type="entry name" value="TRNASYNTHLEU"/>
</dbReference>
<dbReference type="InterPro" id="IPR025709">
    <property type="entry name" value="Leu_tRNA-synth_edit"/>
</dbReference>
<evidence type="ECO:0000256" key="4">
    <source>
        <dbReference type="ARBA" id="ARBA00022741"/>
    </source>
</evidence>